<evidence type="ECO:0000313" key="2">
    <source>
        <dbReference type="EMBL" id="KDQ71521.1"/>
    </source>
</evidence>
<dbReference type="AlphaFoldDB" id="A0A067QP91"/>
<name>A0A067QP91_ZOONE</name>
<proteinExistence type="predicted"/>
<feature type="region of interest" description="Disordered" evidence="1">
    <location>
        <begin position="23"/>
        <end position="68"/>
    </location>
</feature>
<organism evidence="2 3">
    <name type="scientific">Zootermopsis nevadensis</name>
    <name type="common">Dampwood termite</name>
    <dbReference type="NCBI Taxonomy" id="136037"/>
    <lineage>
        <taxon>Eukaryota</taxon>
        <taxon>Metazoa</taxon>
        <taxon>Ecdysozoa</taxon>
        <taxon>Arthropoda</taxon>
        <taxon>Hexapoda</taxon>
        <taxon>Insecta</taxon>
        <taxon>Pterygota</taxon>
        <taxon>Neoptera</taxon>
        <taxon>Polyneoptera</taxon>
        <taxon>Dictyoptera</taxon>
        <taxon>Blattodea</taxon>
        <taxon>Blattoidea</taxon>
        <taxon>Termitoidae</taxon>
        <taxon>Termopsidae</taxon>
        <taxon>Zootermopsis</taxon>
    </lineage>
</organism>
<dbReference type="Proteomes" id="UP000027135">
    <property type="component" value="Unassembled WGS sequence"/>
</dbReference>
<accession>A0A067QP91</accession>
<evidence type="ECO:0000313" key="3">
    <source>
        <dbReference type="Proteomes" id="UP000027135"/>
    </source>
</evidence>
<reference evidence="2 3" key="1">
    <citation type="journal article" date="2014" name="Nat. Commun.">
        <title>Molecular traces of alternative social organization in a termite genome.</title>
        <authorList>
            <person name="Terrapon N."/>
            <person name="Li C."/>
            <person name="Robertson H.M."/>
            <person name="Ji L."/>
            <person name="Meng X."/>
            <person name="Booth W."/>
            <person name="Chen Z."/>
            <person name="Childers C.P."/>
            <person name="Glastad K.M."/>
            <person name="Gokhale K."/>
            <person name="Gowin J."/>
            <person name="Gronenberg W."/>
            <person name="Hermansen R.A."/>
            <person name="Hu H."/>
            <person name="Hunt B.G."/>
            <person name="Huylmans A.K."/>
            <person name="Khalil S.M."/>
            <person name="Mitchell R.D."/>
            <person name="Munoz-Torres M.C."/>
            <person name="Mustard J.A."/>
            <person name="Pan H."/>
            <person name="Reese J.T."/>
            <person name="Scharf M.E."/>
            <person name="Sun F."/>
            <person name="Vogel H."/>
            <person name="Xiao J."/>
            <person name="Yang W."/>
            <person name="Yang Z."/>
            <person name="Yang Z."/>
            <person name="Zhou J."/>
            <person name="Zhu J."/>
            <person name="Brent C.S."/>
            <person name="Elsik C.G."/>
            <person name="Goodisman M.A."/>
            <person name="Liberles D.A."/>
            <person name="Roe R.M."/>
            <person name="Vargo E.L."/>
            <person name="Vilcinskas A."/>
            <person name="Wang J."/>
            <person name="Bornberg-Bauer E."/>
            <person name="Korb J."/>
            <person name="Zhang G."/>
            <person name="Liebig J."/>
        </authorList>
    </citation>
    <scope>NUCLEOTIDE SEQUENCE [LARGE SCALE GENOMIC DNA]</scope>
    <source>
        <tissue evidence="2">Whole organism</tissue>
    </source>
</reference>
<gene>
    <name evidence="2" type="ORF">L798_09516</name>
</gene>
<protein>
    <recommendedName>
        <fullName evidence="4">BESS domain-containing protein</fullName>
    </recommendedName>
</protein>
<evidence type="ECO:0008006" key="4">
    <source>
        <dbReference type="Google" id="ProtNLM"/>
    </source>
</evidence>
<dbReference type="EMBL" id="KK853893">
    <property type="protein sequence ID" value="KDQ71521.1"/>
    <property type="molecule type" value="Genomic_DNA"/>
</dbReference>
<evidence type="ECO:0000256" key="1">
    <source>
        <dbReference type="SAM" id="MobiDB-lite"/>
    </source>
</evidence>
<feature type="compositionally biased region" description="Polar residues" evidence="1">
    <location>
        <begin position="24"/>
        <end position="43"/>
    </location>
</feature>
<sequence>MPTGSAEPPTNSNWDFSKGLQFLEPSTSNLPANAQFQTQTENNEGCPDEASQSSVPQPPPQKRRNNNYDYNLDYLVKRDAMQQLRANTATEIEDDIALFGNYVKAVLRKLHPRMTIQAKNDLYNILSEYEVKQLDMQERTRDKYI</sequence>
<keyword evidence="3" id="KW-1185">Reference proteome</keyword>
<dbReference type="InParanoid" id="A0A067QP91"/>